<dbReference type="Gene3D" id="3.40.50.300">
    <property type="entry name" value="P-loop containing nucleotide triphosphate hydrolases"/>
    <property type="match status" value="1"/>
</dbReference>
<gene>
    <name evidence="6" type="ORF">G4Z16_13715</name>
</gene>
<dbReference type="GO" id="GO:0005886">
    <property type="term" value="C:plasma membrane"/>
    <property type="evidence" value="ECO:0007669"/>
    <property type="project" value="TreeGrafter"/>
</dbReference>
<dbReference type="PROSITE" id="PS50893">
    <property type="entry name" value="ABC_TRANSPORTER_2"/>
    <property type="match status" value="1"/>
</dbReference>
<dbReference type="InterPro" id="IPR017911">
    <property type="entry name" value="MacB-like_ATP-bd"/>
</dbReference>
<reference evidence="7" key="1">
    <citation type="submission" date="2020-02" db="EMBL/GenBank/DDBJ databases">
        <title>Streptomyces sp. ASO4wet.</title>
        <authorList>
            <person name="Risdian C."/>
            <person name="Landwehr W."/>
            <person name="Schupp P."/>
            <person name="Wink J."/>
        </authorList>
    </citation>
    <scope>NUCLEOTIDE SEQUENCE [LARGE SCALE GENOMIC DNA]</scope>
    <source>
        <strain evidence="7">ASO4wet</strain>
    </source>
</reference>
<protein>
    <submittedName>
        <fullName evidence="6">ABC transporter ATP-binding protein</fullName>
    </submittedName>
</protein>
<dbReference type="GO" id="GO:0005524">
    <property type="term" value="F:ATP binding"/>
    <property type="evidence" value="ECO:0007669"/>
    <property type="project" value="UniProtKB-KW"/>
</dbReference>
<dbReference type="GO" id="GO:0016887">
    <property type="term" value="F:ATP hydrolysis activity"/>
    <property type="evidence" value="ECO:0007669"/>
    <property type="project" value="InterPro"/>
</dbReference>
<evidence type="ECO:0000313" key="6">
    <source>
        <dbReference type="EMBL" id="QPP07267.1"/>
    </source>
</evidence>
<dbReference type="Pfam" id="PF00005">
    <property type="entry name" value="ABC_tran"/>
    <property type="match status" value="1"/>
</dbReference>
<evidence type="ECO:0000256" key="1">
    <source>
        <dbReference type="ARBA" id="ARBA00022448"/>
    </source>
</evidence>
<feature type="region of interest" description="Disordered" evidence="4">
    <location>
        <begin position="265"/>
        <end position="284"/>
    </location>
</feature>
<dbReference type="PANTHER" id="PTHR24220">
    <property type="entry name" value="IMPORT ATP-BINDING PROTEIN"/>
    <property type="match status" value="1"/>
</dbReference>
<sequence length="284" mass="30321">MGGFPRGGGWAPTTTLLHMDGIEPAVTSAVTLTGVHKRFGRGKNATHALRGVNAAIAKGSFTAVMGPSGSGKSSLLQCAAGLDRPSSGSVKLGDLELSRMMERRLTTIRRERIGFVFQAYNILTALTVEQNVLMPLRLAGAELDRERVVEVLTLVGMERHVKARAGRLSGGEQQRVAIARSLINNPEVVFADEPTGALDPSAAADVLALLRSLVDERSVTVVMVTHEPGAAAWADRVVILASGEIAHDTTDTDPQRIRERIFEASRRTVPVPVPPSKTHQGSRA</sequence>
<accession>A0A7T1T6H6</accession>
<dbReference type="GO" id="GO:0098796">
    <property type="term" value="C:membrane protein complex"/>
    <property type="evidence" value="ECO:0007669"/>
    <property type="project" value="UniProtKB-ARBA"/>
</dbReference>
<dbReference type="InterPro" id="IPR017871">
    <property type="entry name" value="ABC_transporter-like_CS"/>
</dbReference>
<dbReference type="InterPro" id="IPR015854">
    <property type="entry name" value="ABC_transpr_LolD-like"/>
</dbReference>
<dbReference type="EMBL" id="CP048882">
    <property type="protein sequence ID" value="QPP07267.1"/>
    <property type="molecule type" value="Genomic_DNA"/>
</dbReference>
<feature type="domain" description="ABC transporter" evidence="5">
    <location>
        <begin position="30"/>
        <end position="267"/>
    </location>
</feature>
<keyword evidence="3 6" id="KW-0067">ATP-binding</keyword>
<keyword evidence="7" id="KW-1185">Reference proteome</keyword>
<evidence type="ECO:0000256" key="2">
    <source>
        <dbReference type="ARBA" id="ARBA00022741"/>
    </source>
</evidence>
<dbReference type="KEGG" id="sbat:G4Z16_13715"/>
<dbReference type="SUPFAM" id="SSF52540">
    <property type="entry name" value="P-loop containing nucleoside triphosphate hydrolases"/>
    <property type="match status" value="1"/>
</dbReference>
<dbReference type="GO" id="GO:0022857">
    <property type="term" value="F:transmembrane transporter activity"/>
    <property type="evidence" value="ECO:0007669"/>
    <property type="project" value="TreeGrafter"/>
</dbReference>
<keyword evidence="2" id="KW-0547">Nucleotide-binding</keyword>
<dbReference type="PROSITE" id="PS00211">
    <property type="entry name" value="ABC_TRANSPORTER_1"/>
    <property type="match status" value="1"/>
</dbReference>
<keyword evidence="1" id="KW-0813">Transport</keyword>
<dbReference type="Proteomes" id="UP000595046">
    <property type="component" value="Chromosome"/>
</dbReference>
<dbReference type="CDD" id="cd03255">
    <property type="entry name" value="ABC_MJ0796_LolCDE_FtsE"/>
    <property type="match status" value="1"/>
</dbReference>
<dbReference type="AlphaFoldDB" id="A0A7T1T6H6"/>
<organism evidence="6 7">
    <name type="scientific">Streptomyces bathyalis</name>
    <dbReference type="NCBI Taxonomy" id="2710756"/>
    <lineage>
        <taxon>Bacteria</taxon>
        <taxon>Bacillati</taxon>
        <taxon>Actinomycetota</taxon>
        <taxon>Actinomycetes</taxon>
        <taxon>Kitasatosporales</taxon>
        <taxon>Streptomycetaceae</taxon>
        <taxon>Streptomyces</taxon>
    </lineage>
</organism>
<dbReference type="InterPro" id="IPR003439">
    <property type="entry name" value="ABC_transporter-like_ATP-bd"/>
</dbReference>
<dbReference type="FunFam" id="3.40.50.300:FF:000032">
    <property type="entry name" value="Export ABC transporter ATP-binding protein"/>
    <property type="match status" value="1"/>
</dbReference>
<proteinExistence type="predicted"/>
<dbReference type="PANTHER" id="PTHR24220:SF685">
    <property type="entry name" value="ABC TRANSPORTER RELATED"/>
    <property type="match status" value="1"/>
</dbReference>
<evidence type="ECO:0000256" key="3">
    <source>
        <dbReference type="ARBA" id="ARBA00022840"/>
    </source>
</evidence>
<dbReference type="InterPro" id="IPR003593">
    <property type="entry name" value="AAA+_ATPase"/>
</dbReference>
<evidence type="ECO:0000313" key="7">
    <source>
        <dbReference type="Proteomes" id="UP000595046"/>
    </source>
</evidence>
<dbReference type="SMART" id="SM00382">
    <property type="entry name" value="AAA"/>
    <property type="match status" value="1"/>
</dbReference>
<evidence type="ECO:0000259" key="5">
    <source>
        <dbReference type="PROSITE" id="PS50893"/>
    </source>
</evidence>
<name>A0A7T1T6H6_9ACTN</name>
<dbReference type="InterPro" id="IPR027417">
    <property type="entry name" value="P-loop_NTPase"/>
</dbReference>
<evidence type="ECO:0000256" key="4">
    <source>
        <dbReference type="SAM" id="MobiDB-lite"/>
    </source>
</evidence>